<evidence type="ECO:0000313" key="1">
    <source>
        <dbReference type="EMBL" id="NEE20544.1"/>
    </source>
</evidence>
<reference evidence="1" key="1">
    <citation type="submission" date="2020-01" db="EMBL/GenBank/DDBJ databases">
        <title>Insect and environment-associated Actinomycetes.</title>
        <authorList>
            <person name="Currrie C."/>
            <person name="Chevrette M."/>
            <person name="Carlson C."/>
            <person name="Stubbendieck R."/>
            <person name="Wendt-Pienkowski E."/>
        </authorList>
    </citation>
    <scope>NUCLEOTIDE SEQUENCE</scope>
    <source>
        <strain evidence="1">SID7499</strain>
    </source>
</reference>
<protein>
    <submittedName>
        <fullName evidence="1">Uncharacterized protein</fullName>
    </submittedName>
</protein>
<dbReference type="AlphaFoldDB" id="A0A6G3XSB3"/>
<name>A0A6G3XSB3_9ACTN</name>
<sequence>RVEQWTYAPTPAYGGPKIDEESLDVGAATLSEDRKKVTLTIPGLKANRVVHVRSPRPFSSADGTELWSTE</sequence>
<proteinExistence type="predicted"/>
<dbReference type="EMBL" id="JAAGMN010008701">
    <property type="protein sequence ID" value="NEE20544.1"/>
    <property type="molecule type" value="Genomic_DNA"/>
</dbReference>
<gene>
    <name evidence="1" type="ORF">G3M58_80545</name>
</gene>
<feature type="non-terminal residue" evidence="1">
    <location>
        <position position="70"/>
    </location>
</feature>
<accession>A0A6G3XSB3</accession>
<comment type="caution">
    <text evidence="1">The sequence shown here is derived from an EMBL/GenBank/DDBJ whole genome shotgun (WGS) entry which is preliminary data.</text>
</comment>
<organism evidence="1">
    <name type="scientific">Streptomyces sp. SID7499</name>
    <dbReference type="NCBI Taxonomy" id="2706086"/>
    <lineage>
        <taxon>Bacteria</taxon>
        <taxon>Bacillati</taxon>
        <taxon>Actinomycetota</taxon>
        <taxon>Actinomycetes</taxon>
        <taxon>Kitasatosporales</taxon>
        <taxon>Streptomycetaceae</taxon>
        <taxon>Streptomyces</taxon>
    </lineage>
</organism>
<feature type="non-terminal residue" evidence="1">
    <location>
        <position position="1"/>
    </location>
</feature>